<dbReference type="Pfam" id="PF01325">
    <property type="entry name" value="Fe_dep_repress"/>
    <property type="match status" value="1"/>
</dbReference>
<dbReference type="InterPro" id="IPR036388">
    <property type="entry name" value="WH-like_DNA-bd_sf"/>
</dbReference>
<evidence type="ECO:0000256" key="7">
    <source>
        <dbReference type="ARBA" id="ARBA00023163"/>
    </source>
</evidence>
<dbReference type="PANTHER" id="PTHR33238">
    <property type="entry name" value="IRON (METAL) DEPENDENT REPRESSOR, DTXR FAMILY"/>
    <property type="match status" value="1"/>
</dbReference>
<dbReference type="Pfam" id="PF02742">
    <property type="entry name" value="Fe_dep_repr_C"/>
    <property type="match status" value="1"/>
</dbReference>
<keyword evidence="7" id="KW-0804">Transcription</keyword>
<evidence type="ECO:0000259" key="8">
    <source>
        <dbReference type="PROSITE" id="PS50944"/>
    </source>
</evidence>
<evidence type="ECO:0000256" key="3">
    <source>
        <dbReference type="ARBA" id="ARBA00011738"/>
    </source>
</evidence>
<dbReference type="EMBL" id="CAEZTZ010000082">
    <property type="protein sequence ID" value="CAB4586563.1"/>
    <property type="molecule type" value="Genomic_DNA"/>
</dbReference>
<dbReference type="SUPFAM" id="SSF50037">
    <property type="entry name" value="C-terminal domain of transcriptional repressors"/>
    <property type="match status" value="1"/>
</dbReference>
<dbReference type="GO" id="GO:0003700">
    <property type="term" value="F:DNA-binding transcription factor activity"/>
    <property type="evidence" value="ECO:0007669"/>
    <property type="project" value="InterPro"/>
</dbReference>
<dbReference type="Pfam" id="PF04023">
    <property type="entry name" value="FeoA"/>
    <property type="match status" value="1"/>
</dbReference>
<evidence type="ECO:0000256" key="1">
    <source>
        <dbReference type="ARBA" id="ARBA00004496"/>
    </source>
</evidence>
<dbReference type="InterPro" id="IPR050536">
    <property type="entry name" value="DtxR_MntR_Metal-Reg"/>
</dbReference>
<protein>
    <submittedName>
        <fullName evidence="9">Unannotated protein</fullName>
    </submittedName>
</protein>
<evidence type="ECO:0000256" key="4">
    <source>
        <dbReference type="ARBA" id="ARBA00023004"/>
    </source>
</evidence>
<dbReference type="SMART" id="SM00529">
    <property type="entry name" value="HTH_DTXR"/>
    <property type="match status" value="1"/>
</dbReference>
<keyword evidence="5" id="KW-0805">Transcription regulation</keyword>
<dbReference type="GO" id="GO:0005737">
    <property type="term" value="C:cytoplasm"/>
    <property type="evidence" value="ECO:0007669"/>
    <property type="project" value="UniProtKB-SubCell"/>
</dbReference>
<keyword evidence="6" id="KW-0238">DNA-binding</keyword>
<dbReference type="InterPro" id="IPR001367">
    <property type="entry name" value="Fe_dep_repressor"/>
</dbReference>
<evidence type="ECO:0000256" key="5">
    <source>
        <dbReference type="ARBA" id="ARBA00023015"/>
    </source>
</evidence>
<dbReference type="GO" id="GO:0046983">
    <property type="term" value="F:protein dimerization activity"/>
    <property type="evidence" value="ECO:0007669"/>
    <property type="project" value="InterPro"/>
</dbReference>
<dbReference type="SUPFAM" id="SSF46785">
    <property type="entry name" value="Winged helix' DNA-binding domain"/>
    <property type="match status" value="1"/>
</dbReference>
<comment type="subunit">
    <text evidence="3">Homodimer.</text>
</comment>
<proteinExistence type="inferred from homology"/>
<dbReference type="Gene3D" id="2.30.30.90">
    <property type="match status" value="1"/>
</dbReference>
<gene>
    <name evidence="9" type="ORF">UFOPK1767_00679</name>
</gene>
<dbReference type="InterPro" id="IPR022687">
    <property type="entry name" value="HTH_DTXR"/>
</dbReference>
<sequence>MSDLIDTTEMYLKVVFELEEQRQPALRARLAERLEQAMPSVSQTVSRLERDGLLHLDENRIVELTPEGRRLAVAVMRKHRITERFLFDVLGLDWADCHEEACRWEHVLGDAAEQKLAALLTNLDSDPYGNPIPGLELIGRTSNPFVHGKPATECPDGTRMTVTAIGEGIQADEGLLQSCAATGIVPGSGVSVTVAGGQYVVAGAHGSVALDAHLAAQLFVAG</sequence>
<dbReference type="GO" id="GO:0046914">
    <property type="term" value="F:transition metal ion binding"/>
    <property type="evidence" value="ECO:0007669"/>
    <property type="project" value="InterPro"/>
</dbReference>
<dbReference type="PANTHER" id="PTHR33238:SF10">
    <property type="entry name" value="IRON-DEPENDENT REPRESSOR IDER"/>
    <property type="match status" value="1"/>
</dbReference>
<dbReference type="InterPro" id="IPR036390">
    <property type="entry name" value="WH_DNA-bd_sf"/>
</dbReference>
<keyword evidence="4" id="KW-0408">Iron</keyword>
<dbReference type="Gene3D" id="1.10.60.10">
    <property type="entry name" value="Iron dependent repressor, metal binding and dimerisation domain"/>
    <property type="match status" value="1"/>
</dbReference>
<dbReference type="InterPro" id="IPR022689">
    <property type="entry name" value="Iron_dep_repressor"/>
</dbReference>
<feature type="domain" description="HTH dtxR-type" evidence="8">
    <location>
        <begin position="1"/>
        <end position="65"/>
    </location>
</feature>
<dbReference type="Gene3D" id="1.10.10.10">
    <property type="entry name" value="Winged helix-like DNA-binding domain superfamily/Winged helix DNA-binding domain"/>
    <property type="match status" value="1"/>
</dbReference>
<evidence type="ECO:0000256" key="2">
    <source>
        <dbReference type="ARBA" id="ARBA00007871"/>
    </source>
</evidence>
<dbReference type="InterPro" id="IPR038157">
    <property type="entry name" value="FeoA_core_dom"/>
</dbReference>
<organism evidence="9">
    <name type="scientific">freshwater metagenome</name>
    <dbReference type="NCBI Taxonomy" id="449393"/>
    <lineage>
        <taxon>unclassified sequences</taxon>
        <taxon>metagenomes</taxon>
        <taxon>ecological metagenomes</taxon>
    </lineage>
</organism>
<dbReference type="InterPro" id="IPR007167">
    <property type="entry name" value="Fe-transptr_FeoA-like"/>
</dbReference>
<dbReference type="GO" id="GO:0045892">
    <property type="term" value="P:negative regulation of DNA-templated transcription"/>
    <property type="evidence" value="ECO:0007669"/>
    <property type="project" value="TreeGrafter"/>
</dbReference>
<reference evidence="9" key="1">
    <citation type="submission" date="2020-05" db="EMBL/GenBank/DDBJ databases">
        <authorList>
            <person name="Chiriac C."/>
            <person name="Salcher M."/>
            <person name="Ghai R."/>
            <person name="Kavagutti S V."/>
        </authorList>
    </citation>
    <scope>NUCLEOTIDE SEQUENCE</scope>
</reference>
<dbReference type="SUPFAM" id="SSF47979">
    <property type="entry name" value="Iron-dependent repressor protein, dimerization domain"/>
    <property type="match status" value="1"/>
</dbReference>
<evidence type="ECO:0000313" key="9">
    <source>
        <dbReference type="EMBL" id="CAB4586563.1"/>
    </source>
</evidence>
<dbReference type="GO" id="GO:0003677">
    <property type="term" value="F:DNA binding"/>
    <property type="evidence" value="ECO:0007669"/>
    <property type="project" value="UniProtKB-KW"/>
</dbReference>
<evidence type="ECO:0000256" key="6">
    <source>
        <dbReference type="ARBA" id="ARBA00023125"/>
    </source>
</evidence>
<dbReference type="InterPro" id="IPR008988">
    <property type="entry name" value="Transcriptional_repressor_C"/>
</dbReference>
<comment type="similarity">
    <text evidence="2">Belongs to the DtxR/MntR family.</text>
</comment>
<dbReference type="InterPro" id="IPR036421">
    <property type="entry name" value="Fe_dep_repressor_sf"/>
</dbReference>
<dbReference type="PROSITE" id="PS50944">
    <property type="entry name" value="HTH_DTXR"/>
    <property type="match status" value="1"/>
</dbReference>
<dbReference type="AlphaFoldDB" id="A0A6J6FHQ0"/>
<comment type="subcellular location">
    <subcellularLocation>
        <location evidence="1">Cytoplasm</location>
    </subcellularLocation>
</comment>
<name>A0A6J6FHQ0_9ZZZZ</name>
<accession>A0A6J6FHQ0</accession>